<comment type="caution">
    <text evidence="3">The sequence shown here is derived from an EMBL/GenBank/DDBJ whole genome shotgun (WGS) entry which is preliminary data.</text>
</comment>
<reference evidence="3 4" key="1">
    <citation type="journal article" date="2021" name="BMC Genomics">
        <title>Datura genome reveals duplications of psychoactive alkaloid biosynthetic genes and high mutation rate following tissue culture.</title>
        <authorList>
            <person name="Rajewski A."/>
            <person name="Carter-House D."/>
            <person name="Stajich J."/>
            <person name="Litt A."/>
        </authorList>
    </citation>
    <scope>NUCLEOTIDE SEQUENCE [LARGE SCALE GENOMIC DNA]</scope>
    <source>
        <strain evidence="3">AR-01</strain>
    </source>
</reference>
<feature type="region of interest" description="Disordered" evidence="2">
    <location>
        <begin position="1"/>
        <end position="109"/>
    </location>
</feature>
<feature type="compositionally biased region" description="Polar residues" evidence="2">
    <location>
        <begin position="28"/>
        <end position="58"/>
    </location>
</feature>
<keyword evidence="4" id="KW-1185">Reference proteome</keyword>
<dbReference type="PANTHER" id="PTHR36607:SF26">
    <property type="entry name" value="AMINOTRANSFERASE-LIKE PLANT MOBILE DOMAIN-CONTAINING PROTEIN"/>
    <property type="match status" value="1"/>
</dbReference>
<accession>A0ABS8UT54</accession>
<feature type="compositionally biased region" description="Basic and acidic residues" evidence="2">
    <location>
        <begin position="62"/>
        <end position="73"/>
    </location>
</feature>
<dbReference type="PANTHER" id="PTHR36607">
    <property type="entry name" value="1,2-DIHYDROXY-3-KETO-5-METHYLTHIOPENTENE DIOXYGENASE 4"/>
    <property type="match status" value="1"/>
</dbReference>
<gene>
    <name evidence="3" type="ORF">HAX54_020046</name>
</gene>
<proteinExistence type="predicted"/>
<name>A0ABS8UT54_DATST</name>
<protein>
    <submittedName>
        <fullName evidence="3">Uncharacterized protein</fullName>
    </submittedName>
</protein>
<evidence type="ECO:0000313" key="3">
    <source>
        <dbReference type="EMBL" id="MCD9561086.1"/>
    </source>
</evidence>
<dbReference type="EMBL" id="JACEIK010002425">
    <property type="protein sequence ID" value="MCD9561086.1"/>
    <property type="molecule type" value="Genomic_DNA"/>
</dbReference>
<feature type="compositionally biased region" description="Basic and acidic residues" evidence="2">
    <location>
        <begin position="13"/>
        <end position="27"/>
    </location>
</feature>
<organism evidence="3 4">
    <name type="scientific">Datura stramonium</name>
    <name type="common">Jimsonweed</name>
    <name type="synonym">Common thornapple</name>
    <dbReference type="NCBI Taxonomy" id="4076"/>
    <lineage>
        <taxon>Eukaryota</taxon>
        <taxon>Viridiplantae</taxon>
        <taxon>Streptophyta</taxon>
        <taxon>Embryophyta</taxon>
        <taxon>Tracheophyta</taxon>
        <taxon>Spermatophyta</taxon>
        <taxon>Magnoliopsida</taxon>
        <taxon>eudicotyledons</taxon>
        <taxon>Gunneridae</taxon>
        <taxon>Pentapetalae</taxon>
        <taxon>asterids</taxon>
        <taxon>lamiids</taxon>
        <taxon>Solanales</taxon>
        <taxon>Solanaceae</taxon>
        <taxon>Solanoideae</taxon>
        <taxon>Datureae</taxon>
        <taxon>Datura</taxon>
    </lineage>
</organism>
<evidence type="ECO:0000256" key="2">
    <source>
        <dbReference type="SAM" id="MobiDB-lite"/>
    </source>
</evidence>
<feature type="compositionally biased region" description="Low complexity" evidence="2">
    <location>
        <begin position="75"/>
        <end position="90"/>
    </location>
</feature>
<keyword evidence="1" id="KW-0175">Coiled coil</keyword>
<evidence type="ECO:0000313" key="4">
    <source>
        <dbReference type="Proteomes" id="UP000823775"/>
    </source>
</evidence>
<feature type="coiled-coil region" evidence="1">
    <location>
        <begin position="186"/>
        <end position="234"/>
    </location>
</feature>
<sequence>MLRRSIDIILRSPRTDDAPSPTKEDQAHLNSQGRLSHSSKSKVTPSNPMKTITVASKSKISKGKDMQVDKEVKYSSLTPKTATTTTSEATDIAHKRKKPSSSSGKDAEKSVGVVPFCSGLREVNIIDLSPLEILLEDVFKKCGDYDVARLSTSLKITRNSHQEFLSAAQHFLHTANEDKIKVDKHLGELQKILARVEKELEVWTSKKKKTLSLIEEHQKKMSKNQESIINSEDEVHAIKKINHCQKQNKKK</sequence>
<evidence type="ECO:0000256" key="1">
    <source>
        <dbReference type="SAM" id="Coils"/>
    </source>
</evidence>
<dbReference type="Proteomes" id="UP000823775">
    <property type="component" value="Unassembled WGS sequence"/>
</dbReference>